<dbReference type="InterPro" id="IPR002539">
    <property type="entry name" value="MaoC-like_dom"/>
</dbReference>
<dbReference type="PANTHER" id="PTHR42993">
    <property type="entry name" value="MAOC-LIKE DEHYDRATASE DOMAIN-CONTAINING PROTEIN"/>
    <property type="match status" value="1"/>
</dbReference>
<reference evidence="2 3" key="1">
    <citation type="submission" date="2018-11" db="EMBL/GenBank/DDBJ databases">
        <title>Genomic Encyclopedia of Type Strains, Phase IV (KMG-IV): sequencing the most valuable type-strain genomes for metagenomic binning, comparative biology and taxonomic classification.</title>
        <authorList>
            <person name="Goeker M."/>
        </authorList>
    </citation>
    <scope>NUCLEOTIDE SEQUENCE [LARGE SCALE GENOMIC DNA]</scope>
    <source>
        <strain evidence="2 3">DSM 100316</strain>
    </source>
</reference>
<dbReference type="Gene3D" id="3.10.129.10">
    <property type="entry name" value="Hotdog Thioesterase"/>
    <property type="match status" value="1"/>
</dbReference>
<gene>
    <name evidence="2" type="ORF">EDC56_2341</name>
</gene>
<evidence type="ECO:0000259" key="1">
    <source>
        <dbReference type="Pfam" id="PF01575"/>
    </source>
</evidence>
<dbReference type="CDD" id="cd03450">
    <property type="entry name" value="NodN"/>
    <property type="match status" value="1"/>
</dbReference>
<evidence type="ECO:0000313" key="2">
    <source>
        <dbReference type="EMBL" id="ROS01892.1"/>
    </source>
</evidence>
<protein>
    <submittedName>
        <fullName evidence="2">Acyl dehydratase</fullName>
    </submittedName>
</protein>
<dbReference type="OrthoDB" id="9801735at2"/>
<dbReference type="Proteomes" id="UP000275394">
    <property type="component" value="Unassembled WGS sequence"/>
</dbReference>
<dbReference type="EMBL" id="RKHR01000004">
    <property type="protein sequence ID" value="ROS01892.1"/>
    <property type="molecule type" value="Genomic_DNA"/>
</dbReference>
<comment type="caution">
    <text evidence="2">The sequence shown here is derived from an EMBL/GenBank/DDBJ whole genome shotgun (WGS) entry which is preliminary data.</text>
</comment>
<dbReference type="InterPro" id="IPR039375">
    <property type="entry name" value="NodN-like"/>
</dbReference>
<dbReference type="RefSeq" id="WP_123712644.1">
    <property type="nucleotide sequence ID" value="NZ_RKHR01000004.1"/>
</dbReference>
<dbReference type="SUPFAM" id="SSF54637">
    <property type="entry name" value="Thioesterase/thiol ester dehydrase-isomerase"/>
    <property type="match status" value="1"/>
</dbReference>
<dbReference type="InterPro" id="IPR029069">
    <property type="entry name" value="HotDog_dom_sf"/>
</dbReference>
<dbReference type="PANTHER" id="PTHR42993:SF1">
    <property type="entry name" value="MAOC-LIKE DEHYDRATASE DOMAIN-CONTAINING PROTEIN"/>
    <property type="match status" value="1"/>
</dbReference>
<proteinExistence type="predicted"/>
<accession>A0A3N2DQD1</accession>
<dbReference type="AlphaFoldDB" id="A0A3N2DQD1"/>
<feature type="domain" description="MaoC-like" evidence="1">
    <location>
        <begin position="24"/>
        <end position="136"/>
    </location>
</feature>
<sequence length="155" mass="17675">MKQYQFNDIEALQEVVSEEFSDWSQPLEITQSMIDQFAELTGDDYWLHTDPERCKEQSPFGCTIAHGFLTLVLLPKLAVAPTHEVVGFSNMLNYGSNKLRFTGTVMVGNSIYARSRVKEVTQTPKGQTVVTMEQHINVVGQDRPAVIYELMFMYM</sequence>
<dbReference type="Pfam" id="PF01575">
    <property type="entry name" value="MaoC_dehydratas"/>
    <property type="match status" value="1"/>
</dbReference>
<keyword evidence="3" id="KW-1185">Reference proteome</keyword>
<organism evidence="2 3">
    <name type="scientific">Sinobacterium caligoides</name>
    <dbReference type="NCBI Taxonomy" id="933926"/>
    <lineage>
        <taxon>Bacteria</taxon>
        <taxon>Pseudomonadati</taxon>
        <taxon>Pseudomonadota</taxon>
        <taxon>Gammaproteobacteria</taxon>
        <taxon>Cellvibrionales</taxon>
        <taxon>Spongiibacteraceae</taxon>
        <taxon>Sinobacterium</taxon>
    </lineage>
</organism>
<evidence type="ECO:0000313" key="3">
    <source>
        <dbReference type="Proteomes" id="UP000275394"/>
    </source>
</evidence>
<name>A0A3N2DQD1_9GAMM</name>